<accession>A0A7S3BG09</accession>
<protein>
    <recommendedName>
        <fullName evidence="2">Sfi1 spindle body domain-containing protein</fullName>
    </recommendedName>
</protein>
<dbReference type="AlphaFoldDB" id="A0A7S3BG09"/>
<organism evidence="1">
    <name type="scientific">Haptolina ericina</name>
    <dbReference type="NCBI Taxonomy" id="156174"/>
    <lineage>
        <taxon>Eukaryota</taxon>
        <taxon>Haptista</taxon>
        <taxon>Haptophyta</taxon>
        <taxon>Prymnesiophyceae</taxon>
        <taxon>Prymnesiales</taxon>
        <taxon>Prymnesiaceae</taxon>
        <taxon>Haptolina</taxon>
    </lineage>
</organism>
<dbReference type="InterPro" id="IPR000048">
    <property type="entry name" value="IQ_motif_EF-hand-BS"/>
</dbReference>
<proteinExistence type="predicted"/>
<reference evidence="1" key="1">
    <citation type="submission" date="2021-01" db="EMBL/GenBank/DDBJ databases">
        <authorList>
            <person name="Corre E."/>
            <person name="Pelletier E."/>
            <person name="Niang G."/>
            <person name="Scheremetjew M."/>
            <person name="Finn R."/>
            <person name="Kale V."/>
            <person name="Holt S."/>
            <person name="Cochrane G."/>
            <person name="Meng A."/>
            <person name="Brown T."/>
            <person name="Cohen L."/>
        </authorList>
    </citation>
    <scope>NUCLEOTIDE SEQUENCE</scope>
    <source>
        <strain evidence="1">CCMP281</strain>
    </source>
</reference>
<gene>
    <name evidence="1" type="ORF">HERI1096_LOCUS29152</name>
</gene>
<name>A0A7S3BG09_9EUKA</name>
<dbReference type="PROSITE" id="PS50096">
    <property type="entry name" value="IQ"/>
    <property type="match status" value="1"/>
</dbReference>
<dbReference type="EMBL" id="HBHX01052825">
    <property type="protein sequence ID" value="CAE0132363.1"/>
    <property type="molecule type" value="Transcribed_RNA"/>
</dbReference>
<dbReference type="Gene3D" id="1.20.5.190">
    <property type="match status" value="1"/>
</dbReference>
<evidence type="ECO:0008006" key="2">
    <source>
        <dbReference type="Google" id="ProtNLM"/>
    </source>
</evidence>
<sequence>MHVDTTALLNPTSADHQPSYTPGSTLLEAAAMHGDTTALPTQPAPLSVLTGYCWPSSSACLPPLILWNIRRVQHKSLAVKVCGLTRVQAHWRARMARKRLALWRRSAYIQAQSRGRLLRRSLAARAYGSVQLQAHWRAIMVRRGLTLWRCAATYIQAWFRGWLWRRAAAYIQAWFLRRTFGRAAATIQRHWRWILWQSREWRRLSAAAKHIQAFWRTWRQRTAQSARIKIERQLEHLWILMGRCPIAKTIQRGTRRHTAASPDPWRRPQVDPVVATAIIRTQSLFRGWRTRIRAAIACSTQVCLPTHFLYTVWHSYSVAIDTFYGIRCSARSRASMCKCTWVQLCSCAGSAGVQASLAVARKRYDVARMLSNQKKARSQGSRRGAVG</sequence>
<evidence type="ECO:0000313" key="1">
    <source>
        <dbReference type="EMBL" id="CAE0132363.1"/>
    </source>
</evidence>
<dbReference type="SMART" id="SM00015">
    <property type="entry name" value="IQ"/>
    <property type="match status" value="4"/>
</dbReference>
<dbReference type="Pfam" id="PF00612">
    <property type="entry name" value="IQ"/>
    <property type="match status" value="3"/>
</dbReference>